<accession>A0A3N4J0L1</accession>
<keyword evidence="2" id="KW-1185">Reference proteome</keyword>
<name>A0A3N4J0L1_ASCIM</name>
<dbReference type="EMBL" id="ML119646">
    <property type="protein sequence ID" value="RPA87444.1"/>
    <property type="molecule type" value="Genomic_DNA"/>
</dbReference>
<sequence length="191" mass="21537">MRLLEALTTAHIVSNEYSWCCISIACFVQRFRNQGFTDVAAQMKLNGIATYLETPAFCELRSPQTGHEGLQVTSEDFLSTNKVSTGTTFGIVGLFLRIRPSHVDRSQSSVLVHKIRHKVLNSKQWKHYHARSTTSFYLVPDKPFYLRHELLFISESLPVPAMEQVSSTAMWQLILTLGTIGTHSHAVTVRA</sequence>
<dbReference type="Proteomes" id="UP000275078">
    <property type="component" value="Unassembled WGS sequence"/>
</dbReference>
<gene>
    <name evidence="1" type="ORF">BJ508DRAFT_342199</name>
</gene>
<evidence type="ECO:0000313" key="1">
    <source>
        <dbReference type="EMBL" id="RPA87444.1"/>
    </source>
</evidence>
<dbReference type="AlphaFoldDB" id="A0A3N4J0L1"/>
<protein>
    <submittedName>
        <fullName evidence="1">Uncharacterized protein</fullName>
    </submittedName>
</protein>
<evidence type="ECO:0000313" key="2">
    <source>
        <dbReference type="Proteomes" id="UP000275078"/>
    </source>
</evidence>
<proteinExistence type="predicted"/>
<organism evidence="1 2">
    <name type="scientific">Ascobolus immersus RN42</name>
    <dbReference type="NCBI Taxonomy" id="1160509"/>
    <lineage>
        <taxon>Eukaryota</taxon>
        <taxon>Fungi</taxon>
        <taxon>Dikarya</taxon>
        <taxon>Ascomycota</taxon>
        <taxon>Pezizomycotina</taxon>
        <taxon>Pezizomycetes</taxon>
        <taxon>Pezizales</taxon>
        <taxon>Ascobolaceae</taxon>
        <taxon>Ascobolus</taxon>
    </lineage>
</organism>
<reference evidence="1 2" key="1">
    <citation type="journal article" date="2018" name="Nat. Ecol. Evol.">
        <title>Pezizomycetes genomes reveal the molecular basis of ectomycorrhizal truffle lifestyle.</title>
        <authorList>
            <person name="Murat C."/>
            <person name="Payen T."/>
            <person name="Noel B."/>
            <person name="Kuo A."/>
            <person name="Morin E."/>
            <person name="Chen J."/>
            <person name="Kohler A."/>
            <person name="Krizsan K."/>
            <person name="Balestrini R."/>
            <person name="Da Silva C."/>
            <person name="Montanini B."/>
            <person name="Hainaut M."/>
            <person name="Levati E."/>
            <person name="Barry K.W."/>
            <person name="Belfiori B."/>
            <person name="Cichocki N."/>
            <person name="Clum A."/>
            <person name="Dockter R.B."/>
            <person name="Fauchery L."/>
            <person name="Guy J."/>
            <person name="Iotti M."/>
            <person name="Le Tacon F."/>
            <person name="Lindquist E.A."/>
            <person name="Lipzen A."/>
            <person name="Malagnac F."/>
            <person name="Mello A."/>
            <person name="Molinier V."/>
            <person name="Miyauchi S."/>
            <person name="Poulain J."/>
            <person name="Riccioni C."/>
            <person name="Rubini A."/>
            <person name="Sitrit Y."/>
            <person name="Splivallo R."/>
            <person name="Traeger S."/>
            <person name="Wang M."/>
            <person name="Zifcakova L."/>
            <person name="Wipf D."/>
            <person name="Zambonelli A."/>
            <person name="Paolocci F."/>
            <person name="Nowrousian M."/>
            <person name="Ottonello S."/>
            <person name="Baldrian P."/>
            <person name="Spatafora J.W."/>
            <person name="Henrissat B."/>
            <person name="Nagy L.G."/>
            <person name="Aury J.M."/>
            <person name="Wincker P."/>
            <person name="Grigoriev I.V."/>
            <person name="Bonfante P."/>
            <person name="Martin F.M."/>
        </authorList>
    </citation>
    <scope>NUCLEOTIDE SEQUENCE [LARGE SCALE GENOMIC DNA]</scope>
    <source>
        <strain evidence="1 2">RN42</strain>
    </source>
</reference>